<evidence type="ECO:0000313" key="2">
    <source>
        <dbReference type="EMBL" id="WIA09695.1"/>
    </source>
</evidence>
<dbReference type="EMBL" id="CP126208">
    <property type="protein sequence ID" value="WIA09695.1"/>
    <property type="molecule type" value="Genomic_DNA"/>
</dbReference>
<accession>A0ABY8TL32</accession>
<evidence type="ECO:0000313" key="3">
    <source>
        <dbReference type="Proteomes" id="UP001244341"/>
    </source>
</evidence>
<organism evidence="2 3">
    <name type="scientific">Tetradesmus obliquus</name>
    <name type="common">Green alga</name>
    <name type="synonym">Acutodesmus obliquus</name>
    <dbReference type="NCBI Taxonomy" id="3088"/>
    <lineage>
        <taxon>Eukaryota</taxon>
        <taxon>Viridiplantae</taxon>
        <taxon>Chlorophyta</taxon>
        <taxon>core chlorophytes</taxon>
        <taxon>Chlorophyceae</taxon>
        <taxon>CS clade</taxon>
        <taxon>Sphaeropleales</taxon>
        <taxon>Scenedesmaceae</taxon>
        <taxon>Tetradesmus</taxon>
    </lineage>
</organism>
<feature type="chain" id="PRO_5046998842" evidence="1">
    <location>
        <begin position="23"/>
        <end position="266"/>
    </location>
</feature>
<name>A0ABY8TL32_TETOB</name>
<reference evidence="2 3" key="1">
    <citation type="submission" date="2023-05" db="EMBL/GenBank/DDBJ databases">
        <title>A 100% complete, gapless, phased diploid assembly of the Scenedesmus obliquus UTEX 3031 genome.</title>
        <authorList>
            <person name="Biondi T.C."/>
            <person name="Hanschen E.R."/>
            <person name="Kwon T."/>
            <person name="Eng W."/>
            <person name="Kruse C.P.S."/>
            <person name="Koehler S.I."/>
            <person name="Kunde Y."/>
            <person name="Gleasner C.D."/>
            <person name="You Mak K.T."/>
            <person name="Polle J."/>
            <person name="Hovde B.T."/>
            <person name="Starkenburg S.R."/>
        </authorList>
    </citation>
    <scope>NUCLEOTIDE SEQUENCE [LARGE SCALE GENOMIC DNA]</scope>
    <source>
        <strain evidence="2 3">DOE0152z</strain>
    </source>
</reference>
<evidence type="ECO:0000256" key="1">
    <source>
        <dbReference type="SAM" id="SignalP"/>
    </source>
</evidence>
<proteinExistence type="predicted"/>
<feature type="signal peptide" evidence="1">
    <location>
        <begin position="1"/>
        <end position="22"/>
    </location>
</feature>
<keyword evidence="3" id="KW-1185">Reference proteome</keyword>
<protein>
    <submittedName>
        <fullName evidence="2">Uncharacterized protein</fullName>
    </submittedName>
</protein>
<keyword evidence="1" id="KW-0732">Signal</keyword>
<gene>
    <name evidence="2" type="ORF">OEZ85_009080</name>
</gene>
<dbReference type="Proteomes" id="UP001244341">
    <property type="component" value="Chromosome 1b"/>
</dbReference>
<sequence>MRPLLLLLALLSCLLEAQLASGTRDTFTTGRALLKKPLRVATPVNLTRQPFVQATWALQDATCAGVYATAKDKNFNNTLALAYNNKTYASFRAGVRFNSTTDTQVRDDMWAAVGDPDTASPCTGGYNTTLYKNVAALFAKYSLKMAPRTNMFYNGTDAYWVEYAGPCLPKPKPIIKAIVVDTPIIGTSCDPAAVEALANGVRATITSGLPPAESALVFVEVVDCKDGVSYGAADYRDGIATILRQIDRDPKLLDDGQRVDVCVPHV</sequence>